<dbReference type="Pfam" id="PF00953">
    <property type="entry name" value="Glycos_transf_4"/>
    <property type="match status" value="1"/>
</dbReference>
<feature type="transmembrane region" description="Helical" evidence="8">
    <location>
        <begin position="256"/>
        <end position="272"/>
    </location>
</feature>
<evidence type="ECO:0000256" key="4">
    <source>
        <dbReference type="ARBA" id="ARBA00022692"/>
    </source>
</evidence>
<evidence type="ECO:0000256" key="7">
    <source>
        <dbReference type="PIRSR" id="PIRSR600715-1"/>
    </source>
</evidence>
<dbReference type="GO" id="GO:0046872">
    <property type="term" value="F:metal ion binding"/>
    <property type="evidence" value="ECO:0007669"/>
    <property type="project" value="UniProtKB-KW"/>
</dbReference>
<gene>
    <name evidence="9" type="ORF">AUK04_03790</name>
</gene>
<dbReference type="GO" id="GO:0005886">
    <property type="term" value="C:plasma membrane"/>
    <property type="evidence" value="ECO:0007669"/>
    <property type="project" value="UniProtKB-SubCell"/>
</dbReference>
<keyword evidence="3" id="KW-0808">Transferase</keyword>
<comment type="cofactor">
    <cofactor evidence="7">
        <name>Mg(2+)</name>
        <dbReference type="ChEBI" id="CHEBI:18420"/>
    </cofactor>
</comment>
<dbReference type="CDD" id="cd06853">
    <property type="entry name" value="GT_WecA_like"/>
    <property type="match status" value="1"/>
</dbReference>
<dbReference type="GO" id="GO:0009103">
    <property type="term" value="P:lipopolysaccharide biosynthetic process"/>
    <property type="evidence" value="ECO:0007669"/>
    <property type="project" value="TreeGrafter"/>
</dbReference>
<evidence type="ECO:0000313" key="9">
    <source>
        <dbReference type="EMBL" id="OIP83086.1"/>
    </source>
</evidence>
<comment type="subcellular location">
    <subcellularLocation>
        <location evidence="1">Cell membrane</location>
        <topology evidence="1">Multi-pass membrane protein</topology>
    </subcellularLocation>
</comment>
<accession>A0A1J5HSR8</accession>
<evidence type="ECO:0000256" key="1">
    <source>
        <dbReference type="ARBA" id="ARBA00004651"/>
    </source>
</evidence>
<dbReference type="GO" id="GO:0016780">
    <property type="term" value="F:phosphotransferase activity, for other substituted phosphate groups"/>
    <property type="evidence" value="ECO:0007669"/>
    <property type="project" value="InterPro"/>
</dbReference>
<feature type="transmembrane region" description="Helical" evidence="8">
    <location>
        <begin position="199"/>
        <end position="219"/>
    </location>
</feature>
<dbReference type="PANTHER" id="PTHR22926">
    <property type="entry name" value="PHOSPHO-N-ACETYLMURAMOYL-PENTAPEPTIDE-TRANSFERASE"/>
    <property type="match status" value="1"/>
</dbReference>
<feature type="transmembrane region" description="Helical" evidence="8">
    <location>
        <begin position="73"/>
        <end position="90"/>
    </location>
</feature>
<dbReference type="AlphaFoldDB" id="A0A1J5HSR8"/>
<feature type="binding site" evidence="7">
    <location>
        <position position="167"/>
    </location>
    <ligand>
        <name>Mg(2+)</name>
        <dbReference type="ChEBI" id="CHEBI:18420"/>
    </ligand>
</feature>
<keyword evidence="6 8" id="KW-0472">Membrane</keyword>
<feature type="transmembrane region" description="Helical" evidence="8">
    <location>
        <begin position="6"/>
        <end position="26"/>
    </location>
</feature>
<feature type="transmembrane region" description="Helical" evidence="8">
    <location>
        <begin position="47"/>
        <end position="67"/>
    </location>
</feature>
<feature type="transmembrane region" description="Helical" evidence="8">
    <location>
        <begin position="135"/>
        <end position="162"/>
    </location>
</feature>
<sequence>MKTFFAFAFATGLSYFFTFPTIWLAKRFNLVTDRKKRSHPAHTHKGIIPRGGGLPLIFAFIITVFLFLPVNKIIIGIILASSLLTFVGLIDDYSDLSPYWRFFINLIVAGIVISFGVGIPYLSNPFGSTIMLDTWQIPIFFLGHHTIWVWADLLAIIWLSWTTNMVNWSKGVDGQLPGFVAIAAIFLGLLAHRFTAHDITVETVSILCFIVSGIYLGFLPHNFYPQKIMPGYGGGALAGFLLGVLSILSFGKLGTIFLILAIPLTDAVYTILRRLKNRKSPFRADWGHFHHRLLEIGWGKRRIAVFYWTLTFILGVASLFSNQLQKLIIFITVGFLLLVFMLIIEKMKKGR</sequence>
<keyword evidence="2" id="KW-1003">Cell membrane</keyword>
<feature type="transmembrane region" description="Helical" evidence="8">
    <location>
        <begin position="303"/>
        <end position="321"/>
    </location>
</feature>
<dbReference type="EMBL" id="MNZM01000094">
    <property type="protein sequence ID" value="OIP83086.1"/>
    <property type="molecule type" value="Genomic_DNA"/>
</dbReference>
<evidence type="ECO:0000256" key="5">
    <source>
        <dbReference type="ARBA" id="ARBA00022989"/>
    </source>
</evidence>
<evidence type="ECO:0000256" key="8">
    <source>
        <dbReference type="SAM" id="Phobius"/>
    </source>
</evidence>
<dbReference type="GO" id="GO:0044038">
    <property type="term" value="P:cell wall macromolecule biosynthetic process"/>
    <property type="evidence" value="ECO:0007669"/>
    <property type="project" value="TreeGrafter"/>
</dbReference>
<feature type="transmembrane region" description="Helical" evidence="8">
    <location>
        <begin position="327"/>
        <end position="344"/>
    </location>
</feature>
<evidence type="ECO:0008006" key="11">
    <source>
        <dbReference type="Google" id="ProtNLM"/>
    </source>
</evidence>
<keyword evidence="7" id="KW-0479">Metal-binding</keyword>
<feature type="transmembrane region" description="Helical" evidence="8">
    <location>
        <begin position="231"/>
        <end position="250"/>
    </location>
</feature>
<evidence type="ECO:0000256" key="6">
    <source>
        <dbReference type="ARBA" id="ARBA00023136"/>
    </source>
</evidence>
<reference evidence="9 10" key="1">
    <citation type="journal article" date="2016" name="Environ. Microbiol.">
        <title>Genomic resolution of a cold subsurface aquifer community provides metabolic insights for novel microbes adapted to high CO concentrations.</title>
        <authorList>
            <person name="Probst A.J."/>
            <person name="Castelle C.J."/>
            <person name="Singh A."/>
            <person name="Brown C.T."/>
            <person name="Anantharaman K."/>
            <person name="Sharon I."/>
            <person name="Hug L.A."/>
            <person name="Burstein D."/>
            <person name="Emerson J.B."/>
            <person name="Thomas B.C."/>
            <person name="Banfield J.F."/>
        </authorList>
    </citation>
    <scope>NUCLEOTIDE SEQUENCE [LARGE SCALE GENOMIC DNA]</scope>
    <source>
        <strain evidence="9">CG2_30_33_16</strain>
    </source>
</reference>
<organism evidence="9 10">
    <name type="scientific">Candidatus Roizmanbacteria bacterium CG2_30_33_16</name>
    <dbReference type="NCBI Taxonomy" id="1805340"/>
    <lineage>
        <taxon>Bacteria</taxon>
        <taxon>Candidatus Roizmaniibacteriota</taxon>
    </lineage>
</organism>
<comment type="caution">
    <text evidence="9">The sequence shown here is derived from an EMBL/GenBank/DDBJ whole genome shotgun (WGS) entry which is preliminary data.</text>
</comment>
<keyword evidence="7" id="KW-0460">Magnesium</keyword>
<protein>
    <recommendedName>
        <fullName evidence="11">Undecaprenyl-phosphate alpha-N-acetylglucosaminyl 1-phosphate transferase</fullName>
    </recommendedName>
</protein>
<feature type="transmembrane region" description="Helical" evidence="8">
    <location>
        <begin position="102"/>
        <end position="123"/>
    </location>
</feature>
<name>A0A1J5HSR8_9BACT</name>
<keyword evidence="4 8" id="KW-0812">Transmembrane</keyword>
<dbReference type="Proteomes" id="UP000183758">
    <property type="component" value="Unassembled WGS sequence"/>
</dbReference>
<dbReference type="InterPro" id="IPR000715">
    <property type="entry name" value="Glycosyl_transferase_4"/>
</dbReference>
<dbReference type="PANTHER" id="PTHR22926:SF3">
    <property type="entry name" value="UNDECAPRENYL-PHOSPHATE ALPHA-N-ACETYLGLUCOSAMINYL 1-PHOSPHATE TRANSFERASE"/>
    <property type="match status" value="1"/>
</dbReference>
<feature type="transmembrane region" description="Helical" evidence="8">
    <location>
        <begin position="174"/>
        <end position="193"/>
    </location>
</feature>
<evidence type="ECO:0000256" key="2">
    <source>
        <dbReference type="ARBA" id="ARBA00022475"/>
    </source>
</evidence>
<proteinExistence type="predicted"/>
<evidence type="ECO:0000256" key="3">
    <source>
        <dbReference type="ARBA" id="ARBA00022679"/>
    </source>
</evidence>
<keyword evidence="5 8" id="KW-1133">Transmembrane helix</keyword>
<evidence type="ECO:0000313" key="10">
    <source>
        <dbReference type="Proteomes" id="UP000183758"/>
    </source>
</evidence>
<dbReference type="GO" id="GO:0071555">
    <property type="term" value="P:cell wall organization"/>
    <property type="evidence" value="ECO:0007669"/>
    <property type="project" value="TreeGrafter"/>
</dbReference>